<evidence type="ECO:0000256" key="2">
    <source>
        <dbReference type="ARBA" id="ARBA00022723"/>
    </source>
</evidence>
<proteinExistence type="predicted"/>
<dbReference type="Gene3D" id="2.60.120.620">
    <property type="entry name" value="q2cbj1_9rhob like domain"/>
    <property type="match status" value="1"/>
</dbReference>
<dbReference type="GO" id="GO:0031418">
    <property type="term" value="F:L-ascorbic acid binding"/>
    <property type="evidence" value="ECO:0007669"/>
    <property type="project" value="UniProtKB-KW"/>
</dbReference>
<reference evidence="14" key="3">
    <citation type="submission" date="2025-09" db="UniProtKB">
        <authorList>
            <consortium name="Ensembl"/>
        </authorList>
    </citation>
    <scope>IDENTIFICATION</scope>
</reference>
<dbReference type="AlphaFoldDB" id="F7A2P1"/>
<keyword evidence="3 11" id="KW-0863">Zinc-finger</keyword>
<gene>
    <name evidence="14" type="primary">LOC100180463</name>
</gene>
<evidence type="ECO:0000256" key="3">
    <source>
        <dbReference type="ARBA" id="ARBA00022771"/>
    </source>
</evidence>
<feature type="domain" description="Fe2OG dioxygenase" evidence="13">
    <location>
        <begin position="219"/>
        <end position="317"/>
    </location>
</feature>
<evidence type="ECO:0000256" key="4">
    <source>
        <dbReference type="ARBA" id="ARBA00022833"/>
    </source>
</evidence>
<dbReference type="Proteomes" id="UP000008144">
    <property type="component" value="Unassembled WGS sequence"/>
</dbReference>
<dbReference type="Pfam" id="PF13640">
    <property type="entry name" value="2OG-FeII_Oxy_3"/>
    <property type="match status" value="1"/>
</dbReference>
<dbReference type="OMA" id="DEKANLY"/>
<dbReference type="GO" id="GO:0008270">
    <property type="term" value="F:zinc ion binding"/>
    <property type="evidence" value="ECO:0007669"/>
    <property type="project" value="UniProtKB-KW"/>
</dbReference>
<dbReference type="SMART" id="SM00702">
    <property type="entry name" value="P4Hc"/>
    <property type="match status" value="1"/>
</dbReference>
<evidence type="ECO:0000256" key="5">
    <source>
        <dbReference type="ARBA" id="ARBA00022896"/>
    </source>
</evidence>
<dbReference type="STRING" id="7719.ENSCINP00000003840"/>
<comment type="cofactor">
    <cofactor evidence="1">
        <name>L-ascorbate</name>
        <dbReference type="ChEBI" id="CHEBI:38290"/>
    </cofactor>
</comment>
<dbReference type="SUPFAM" id="SSF144232">
    <property type="entry name" value="HIT/MYND zinc finger-like"/>
    <property type="match status" value="1"/>
</dbReference>
<evidence type="ECO:0000256" key="1">
    <source>
        <dbReference type="ARBA" id="ARBA00001961"/>
    </source>
</evidence>
<dbReference type="Gene3D" id="6.10.140.2220">
    <property type="match status" value="1"/>
</dbReference>
<dbReference type="InterPro" id="IPR051559">
    <property type="entry name" value="HIF_prolyl_hydroxylases"/>
</dbReference>
<accession>F7A2P1</accession>
<evidence type="ECO:0000313" key="14">
    <source>
        <dbReference type="Ensembl" id="ENSCINP00000003840.3"/>
    </source>
</evidence>
<dbReference type="PROSITE" id="PS50865">
    <property type="entry name" value="ZF_MYND_2"/>
    <property type="match status" value="1"/>
</dbReference>
<dbReference type="GeneTree" id="ENSGT00940000155704"/>
<evidence type="ECO:0000259" key="13">
    <source>
        <dbReference type="PROSITE" id="PS51471"/>
    </source>
</evidence>
<keyword evidence="6" id="KW-0223">Dioxygenase</keyword>
<comment type="catalytic activity">
    <reaction evidence="10">
        <text>L-prolyl-[hypoxia-inducible factor alpha subunit] + 2-oxoglutarate + O2 = trans-4-hydroxy-L-prolyl-[hypoxia-inducible factor alpha subunit] + succinate + CO2</text>
        <dbReference type="Rhea" id="RHEA:48400"/>
        <dbReference type="Rhea" id="RHEA-COMP:12093"/>
        <dbReference type="Rhea" id="RHEA-COMP:12094"/>
        <dbReference type="ChEBI" id="CHEBI:15379"/>
        <dbReference type="ChEBI" id="CHEBI:16526"/>
        <dbReference type="ChEBI" id="CHEBI:16810"/>
        <dbReference type="ChEBI" id="CHEBI:30031"/>
        <dbReference type="ChEBI" id="CHEBI:50342"/>
        <dbReference type="ChEBI" id="CHEBI:61965"/>
        <dbReference type="EC" id="1.14.11.29"/>
    </reaction>
</comment>
<evidence type="ECO:0000256" key="9">
    <source>
        <dbReference type="ARBA" id="ARBA00039004"/>
    </source>
</evidence>
<evidence type="ECO:0000256" key="11">
    <source>
        <dbReference type="PROSITE-ProRule" id="PRU00134"/>
    </source>
</evidence>
<protein>
    <recommendedName>
        <fullName evidence="9">hypoxia-inducible factor-proline dioxygenase</fullName>
        <ecNumber evidence="9">1.14.11.29</ecNumber>
    </recommendedName>
</protein>
<keyword evidence="4" id="KW-0862">Zinc</keyword>
<dbReference type="InterPro" id="IPR005123">
    <property type="entry name" value="Oxoglu/Fe-dep_dioxygenase_dom"/>
</dbReference>
<dbReference type="PANTHER" id="PTHR12907">
    <property type="entry name" value="EGL NINE HOMOLOG-RELATED"/>
    <property type="match status" value="1"/>
</dbReference>
<evidence type="ECO:0000256" key="10">
    <source>
        <dbReference type="ARBA" id="ARBA00049134"/>
    </source>
</evidence>
<keyword evidence="8" id="KW-0408">Iron</keyword>
<dbReference type="PANTHER" id="PTHR12907:SF26">
    <property type="entry name" value="HIF PROLYL HYDROXYLASE, ISOFORM C"/>
    <property type="match status" value="1"/>
</dbReference>
<dbReference type="GO" id="GO:0160082">
    <property type="term" value="F:hypoxia-inducible factor-proline dioxygenase activity"/>
    <property type="evidence" value="ECO:0007669"/>
    <property type="project" value="UniProtKB-EC"/>
</dbReference>
<dbReference type="InterPro" id="IPR006620">
    <property type="entry name" value="Pro_4_hyd_alph"/>
</dbReference>
<keyword evidence="2" id="KW-0479">Metal-binding</keyword>
<keyword evidence="15" id="KW-1185">Reference proteome</keyword>
<dbReference type="EC" id="1.14.11.29" evidence="9"/>
<keyword evidence="7" id="KW-0560">Oxidoreductase</keyword>
<dbReference type="Ensembl" id="ENSCINT00000003840.3">
    <property type="protein sequence ID" value="ENSCINP00000003840.3"/>
    <property type="gene ID" value="ENSCING00000001903.3"/>
</dbReference>
<dbReference type="Pfam" id="PF01753">
    <property type="entry name" value="zf-MYND"/>
    <property type="match status" value="1"/>
</dbReference>
<name>F7A2P1_CIOIN</name>
<evidence type="ECO:0000259" key="12">
    <source>
        <dbReference type="PROSITE" id="PS50865"/>
    </source>
</evidence>
<dbReference type="InterPro" id="IPR044862">
    <property type="entry name" value="Pro_4_hyd_alph_FE2OG_OXY"/>
</dbReference>
<reference evidence="14" key="2">
    <citation type="submission" date="2025-08" db="UniProtKB">
        <authorList>
            <consortium name="Ensembl"/>
        </authorList>
    </citation>
    <scope>IDENTIFICATION</scope>
</reference>
<dbReference type="HOGENOM" id="CLU_022206_2_0_1"/>
<dbReference type="PROSITE" id="PS51471">
    <property type="entry name" value="FE2OG_OXY"/>
    <property type="match status" value="1"/>
</dbReference>
<keyword evidence="5" id="KW-0847">Vitamin C</keyword>
<sequence>MADQVSKIHTCQVCNTPEQLRTCSECRTVWYCSREHQRSDWKVHKTNCKMSVTHRKENTNLIAEKIAEETGRLQIGKINKIFVLNTAKLPNNPQWGAANSVTMETFSNDEITEKDRQMSNNIWKSMQQHGLCMLDKFLPEEQAEQVLSDVTQLYRSKDCFSDGEIVKQGSNLGPERVRGDRVKWIDETFQECKAIQFVTRKLDKMVHLCSTLGHCRIVSRTKPMVACYPGNGTFYKCHIDNPAEDGRCITCLYYLNKNWNAKENGGELCLYPKGTKRKILCEPQFNRLMMFFSNDRNPHEVLPAYKERFAITCWYFDHDERLKA</sequence>
<evidence type="ECO:0000256" key="7">
    <source>
        <dbReference type="ARBA" id="ARBA00023002"/>
    </source>
</evidence>
<dbReference type="FunCoup" id="F7A2P1">
    <property type="interactions" value="77"/>
</dbReference>
<dbReference type="GO" id="GO:0008198">
    <property type="term" value="F:ferrous iron binding"/>
    <property type="evidence" value="ECO:0000318"/>
    <property type="project" value="GO_Central"/>
</dbReference>
<dbReference type="GO" id="GO:0031543">
    <property type="term" value="F:peptidyl-proline dioxygenase activity"/>
    <property type="evidence" value="ECO:0000318"/>
    <property type="project" value="GO_Central"/>
</dbReference>
<evidence type="ECO:0000256" key="8">
    <source>
        <dbReference type="ARBA" id="ARBA00023004"/>
    </source>
</evidence>
<dbReference type="InParanoid" id="F7A2P1"/>
<dbReference type="InterPro" id="IPR002893">
    <property type="entry name" value="Znf_MYND"/>
</dbReference>
<evidence type="ECO:0000256" key="6">
    <source>
        <dbReference type="ARBA" id="ARBA00022964"/>
    </source>
</evidence>
<dbReference type="SUPFAM" id="SSF51197">
    <property type="entry name" value="Clavaminate synthase-like"/>
    <property type="match status" value="1"/>
</dbReference>
<reference evidence="15" key="1">
    <citation type="journal article" date="2002" name="Science">
        <title>The draft genome of Ciona intestinalis: insights into chordate and vertebrate origins.</title>
        <authorList>
            <person name="Dehal P."/>
            <person name="Satou Y."/>
            <person name="Campbell R.K."/>
            <person name="Chapman J."/>
            <person name="Degnan B."/>
            <person name="De Tomaso A."/>
            <person name="Davidson B."/>
            <person name="Di Gregorio A."/>
            <person name="Gelpke M."/>
            <person name="Goodstein D.M."/>
            <person name="Harafuji N."/>
            <person name="Hastings K.E."/>
            <person name="Ho I."/>
            <person name="Hotta K."/>
            <person name="Huang W."/>
            <person name="Kawashima T."/>
            <person name="Lemaire P."/>
            <person name="Martinez D."/>
            <person name="Meinertzhagen I.A."/>
            <person name="Necula S."/>
            <person name="Nonaka M."/>
            <person name="Putnam N."/>
            <person name="Rash S."/>
            <person name="Saiga H."/>
            <person name="Satake M."/>
            <person name="Terry A."/>
            <person name="Yamada L."/>
            <person name="Wang H.G."/>
            <person name="Awazu S."/>
            <person name="Azumi K."/>
            <person name="Boore J."/>
            <person name="Branno M."/>
            <person name="Chin-Bow S."/>
            <person name="DeSantis R."/>
            <person name="Doyle S."/>
            <person name="Francino P."/>
            <person name="Keys D.N."/>
            <person name="Haga S."/>
            <person name="Hayashi H."/>
            <person name="Hino K."/>
            <person name="Imai K.S."/>
            <person name="Inaba K."/>
            <person name="Kano S."/>
            <person name="Kobayashi K."/>
            <person name="Kobayashi M."/>
            <person name="Lee B.I."/>
            <person name="Makabe K.W."/>
            <person name="Manohar C."/>
            <person name="Matassi G."/>
            <person name="Medina M."/>
            <person name="Mochizuki Y."/>
            <person name="Mount S."/>
            <person name="Morishita T."/>
            <person name="Miura S."/>
            <person name="Nakayama A."/>
            <person name="Nishizaka S."/>
            <person name="Nomoto H."/>
            <person name="Ohta F."/>
            <person name="Oishi K."/>
            <person name="Rigoutsos I."/>
            <person name="Sano M."/>
            <person name="Sasaki A."/>
            <person name="Sasakura Y."/>
            <person name="Shoguchi E."/>
            <person name="Shin-i T."/>
            <person name="Spagnuolo A."/>
            <person name="Stainier D."/>
            <person name="Suzuki M.M."/>
            <person name="Tassy O."/>
            <person name="Takatori N."/>
            <person name="Tokuoka M."/>
            <person name="Yagi K."/>
            <person name="Yoshizaki F."/>
            <person name="Wada S."/>
            <person name="Zhang C."/>
            <person name="Hyatt P.D."/>
            <person name="Larimer F."/>
            <person name="Detter C."/>
            <person name="Doggett N."/>
            <person name="Glavina T."/>
            <person name="Hawkins T."/>
            <person name="Richardson P."/>
            <person name="Lucas S."/>
            <person name="Kohara Y."/>
            <person name="Levine M."/>
            <person name="Satoh N."/>
            <person name="Rokhsar D.S."/>
        </authorList>
    </citation>
    <scope>NUCLEOTIDE SEQUENCE [LARGE SCALE GENOMIC DNA]</scope>
</reference>
<feature type="domain" description="MYND-type" evidence="12">
    <location>
        <begin position="11"/>
        <end position="48"/>
    </location>
</feature>
<dbReference type="GO" id="GO:0071456">
    <property type="term" value="P:cellular response to hypoxia"/>
    <property type="evidence" value="ECO:0000318"/>
    <property type="project" value="GO_Central"/>
</dbReference>
<evidence type="ECO:0000313" key="15">
    <source>
        <dbReference type="Proteomes" id="UP000008144"/>
    </source>
</evidence>
<organism evidence="14 15">
    <name type="scientific">Ciona intestinalis</name>
    <name type="common">Transparent sea squirt</name>
    <name type="synonym">Ascidia intestinalis</name>
    <dbReference type="NCBI Taxonomy" id="7719"/>
    <lineage>
        <taxon>Eukaryota</taxon>
        <taxon>Metazoa</taxon>
        <taxon>Chordata</taxon>
        <taxon>Tunicata</taxon>
        <taxon>Ascidiacea</taxon>
        <taxon>Phlebobranchia</taxon>
        <taxon>Cionidae</taxon>
        <taxon>Ciona</taxon>
    </lineage>
</organism>